<accession>A0ABT9CH64</accession>
<reference evidence="2 3" key="1">
    <citation type="submission" date="2023-07" db="EMBL/GenBank/DDBJ databases">
        <title>Paenibacillus sp. JX-17 nov. isolated from soil.</title>
        <authorList>
            <person name="Wan Y."/>
            <person name="Liu B."/>
        </authorList>
    </citation>
    <scope>NUCLEOTIDE SEQUENCE [LARGE SCALE GENOMIC DNA]</scope>
    <source>
        <strain evidence="2 3">JX-17</strain>
    </source>
</reference>
<dbReference type="RefSeq" id="WP_305025143.1">
    <property type="nucleotide sequence ID" value="NZ_JAUQTB010000010.1"/>
</dbReference>
<dbReference type="InterPro" id="IPR029479">
    <property type="entry name" value="Nitroreductase"/>
</dbReference>
<dbReference type="InterPro" id="IPR000415">
    <property type="entry name" value="Nitroreductase-like"/>
</dbReference>
<dbReference type="PROSITE" id="PS00018">
    <property type="entry name" value="EF_HAND_1"/>
    <property type="match status" value="1"/>
</dbReference>
<dbReference type="Proteomes" id="UP001240171">
    <property type="component" value="Unassembled WGS sequence"/>
</dbReference>
<dbReference type="SUPFAM" id="SSF55469">
    <property type="entry name" value="FMN-dependent nitroreductase-like"/>
    <property type="match status" value="1"/>
</dbReference>
<organism evidence="2 3">
    <name type="scientific">Paenibacillus lacisoli</name>
    <dbReference type="NCBI Taxonomy" id="3064525"/>
    <lineage>
        <taxon>Bacteria</taxon>
        <taxon>Bacillati</taxon>
        <taxon>Bacillota</taxon>
        <taxon>Bacilli</taxon>
        <taxon>Bacillales</taxon>
        <taxon>Paenibacillaceae</taxon>
        <taxon>Paenibacillus</taxon>
    </lineage>
</organism>
<feature type="domain" description="Nitroreductase" evidence="1">
    <location>
        <begin position="131"/>
        <end position="211"/>
    </location>
</feature>
<dbReference type="Gene3D" id="3.40.109.10">
    <property type="entry name" value="NADH Oxidase"/>
    <property type="match status" value="1"/>
</dbReference>
<evidence type="ECO:0000313" key="3">
    <source>
        <dbReference type="Proteomes" id="UP001240171"/>
    </source>
</evidence>
<comment type="caution">
    <text evidence="2">The sequence shown here is derived from an EMBL/GenBank/DDBJ whole genome shotgun (WGS) entry which is preliminary data.</text>
</comment>
<gene>
    <name evidence="2" type="ORF">Q5741_16060</name>
</gene>
<name>A0ABT9CH64_9BACL</name>
<proteinExistence type="predicted"/>
<evidence type="ECO:0000313" key="2">
    <source>
        <dbReference type="EMBL" id="MDO7907928.1"/>
    </source>
</evidence>
<evidence type="ECO:0000259" key="1">
    <source>
        <dbReference type="Pfam" id="PF00881"/>
    </source>
</evidence>
<keyword evidence="3" id="KW-1185">Reference proteome</keyword>
<protein>
    <submittedName>
        <fullName evidence="2">Nitroreductase family protein</fullName>
    </submittedName>
</protein>
<dbReference type="EMBL" id="JAUQTB010000010">
    <property type="protein sequence ID" value="MDO7907928.1"/>
    <property type="molecule type" value="Genomic_DNA"/>
</dbReference>
<sequence>MSQFVDSYYILEQMIEKSTNADLTMNPAEVPDFRHMEWNQKLVDTRHIFEIRESVKDYDSSNTIQYNDLLNILQYNYQFSKQFPVLNQIPVEQMVIMERVEGAKNTRAFYSYKPELQLLEEKYLLPDYRDKKDIVIQEEFAHAGAIVIFVMALREVTERYGERGYKEVIQNIGALGHYTWLQSLAFGYEGTVFAGFLQKSLREFTDIDGYNKSQVFSYAFG</sequence>
<dbReference type="Pfam" id="PF00881">
    <property type="entry name" value="Nitroreductase"/>
    <property type="match status" value="1"/>
</dbReference>
<dbReference type="InterPro" id="IPR018247">
    <property type="entry name" value="EF_Hand_1_Ca_BS"/>
</dbReference>